<evidence type="ECO:0000256" key="3">
    <source>
        <dbReference type="ARBA" id="ARBA00022448"/>
    </source>
</evidence>
<dbReference type="Proteomes" id="UP001224392">
    <property type="component" value="Unassembled WGS sequence"/>
</dbReference>
<evidence type="ECO:0000256" key="10">
    <source>
        <dbReference type="ARBA" id="ARBA00023237"/>
    </source>
</evidence>
<keyword evidence="7 12" id="KW-0798">TonB box</keyword>
<evidence type="ECO:0000256" key="9">
    <source>
        <dbReference type="ARBA" id="ARBA00023170"/>
    </source>
</evidence>
<dbReference type="InterPro" id="IPR000531">
    <property type="entry name" value="Beta-barrel_TonB"/>
</dbReference>
<evidence type="ECO:0000256" key="6">
    <source>
        <dbReference type="ARBA" id="ARBA00022729"/>
    </source>
</evidence>
<evidence type="ECO:0000256" key="4">
    <source>
        <dbReference type="ARBA" id="ARBA00022452"/>
    </source>
</evidence>
<evidence type="ECO:0000313" key="16">
    <source>
        <dbReference type="EMBL" id="GMG85976.1"/>
    </source>
</evidence>
<dbReference type="InterPro" id="IPR037066">
    <property type="entry name" value="Plug_dom_sf"/>
</dbReference>
<evidence type="ECO:0000256" key="5">
    <source>
        <dbReference type="ARBA" id="ARBA00022692"/>
    </source>
</evidence>
<evidence type="ECO:0000256" key="13">
    <source>
        <dbReference type="SAM" id="SignalP"/>
    </source>
</evidence>
<dbReference type="PANTHER" id="PTHR30069:SF29">
    <property type="entry name" value="HEMOGLOBIN AND HEMOGLOBIN-HAPTOGLOBIN-BINDING PROTEIN 1-RELATED"/>
    <property type="match status" value="1"/>
</dbReference>
<keyword evidence="8 11" id="KW-0472">Membrane</keyword>
<dbReference type="EMBL" id="BSYJ01000001">
    <property type="protein sequence ID" value="GMG85976.1"/>
    <property type="molecule type" value="Genomic_DNA"/>
</dbReference>
<dbReference type="PANTHER" id="PTHR30069">
    <property type="entry name" value="TONB-DEPENDENT OUTER MEMBRANE RECEPTOR"/>
    <property type="match status" value="1"/>
</dbReference>
<keyword evidence="3 11" id="KW-0813">Transport</keyword>
<feature type="signal peptide" evidence="13">
    <location>
        <begin position="1"/>
        <end position="20"/>
    </location>
</feature>
<evidence type="ECO:0000256" key="12">
    <source>
        <dbReference type="RuleBase" id="RU003357"/>
    </source>
</evidence>
<keyword evidence="10 11" id="KW-0998">Cell outer membrane</keyword>
<dbReference type="Gene3D" id="2.170.130.10">
    <property type="entry name" value="TonB-dependent receptor, plug domain"/>
    <property type="match status" value="1"/>
</dbReference>
<name>A0ABQ6LV51_9GAMM</name>
<evidence type="ECO:0008006" key="18">
    <source>
        <dbReference type="Google" id="ProtNLM"/>
    </source>
</evidence>
<evidence type="ECO:0000259" key="15">
    <source>
        <dbReference type="Pfam" id="PF07715"/>
    </source>
</evidence>
<dbReference type="InterPro" id="IPR012910">
    <property type="entry name" value="Plug_dom"/>
</dbReference>
<evidence type="ECO:0000256" key="7">
    <source>
        <dbReference type="ARBA" id="ARBA00023077"/>
    </source>
</evidence>
<dbReference type="InterPro" id="IPR039426">
    <property type="entry name" value="TonB-dep_rcpt-like"/>
</dbReference>
<feature type="domain" description="TonB-dependent receptor plug" evidence="15">
    <location>
        <begin position="42"/>
        <end position="152"/>
    </location>
</feature>
<evidence type="ECO:0000259" key="14">
    <source>
        <dbReference type="Pfam" id="PF00593"/>
    </source>
</evidence>
<dbReference type="PROSITE" id="PS52016">
    <property type="entry name" value="TONB_DEPENDENT_REC_3"/>
    <property type="match status" value="1"/>
</dbReference>
<proteinExistence type="inferred from homology"/>
<gene>
    <name evidence="16" type="ORF">MNKW57_02970</name>
</gene>
<keyword evidence="4 11" id="KW-1134">Transmembrane beta strand</keyword>
<keyword evidence="6 13" id="KW-0732">Signal</keyword>
<comment type="subcellular location">
    <subcellularLocation>
        <location evidence="1 11">Cell outer membrane</location>
        <topology evidence="1 11">Multi-pass membrane protein</topology>
    </subcellularLocation>
</comment>
<keyword evidence="9" id="KW-0675">Receptor</keyword>
<dbReference type="Gene3D" id="2.40.170.20">
    <property type="entry name" value="TonB-dependent receptor, beta-barrel domain"/>
    <property type="match status" value="1"/>
</dbReference>
<dbReference type="SUPFAM" id="SSF56935">
    <property type="entry name" value="Porins"/>
    <property type="match status" value="1"/>
</dbReference>
<reference evidence="16 17" key="1">
    <citation type="submission" date="2023-04" db="EMBL/GenBank/DDBJ databases">
        <title>Marinobulbifer ophiurae gen. nov., sp. Nov., isolate from tissue of brittle star Ophioplocus japonicus.</title>
        <authorList>
            <person name="Kawano K."/>
            <person name="Sawayama S."/>
            <person name="Nakagawa S."/>
        </authorList>
    </citation>
    <scope>NUCLEOTIDE SEQUENCE [LARGE SCALE GENOMIC DNA]</scope>
    <source>
        <strain evidence="16 17">NKW57</strain>
    </source>
</reference>
<feature type="domain" description="TonB-dependent receptor-like beta-barrel" evidence="14">
    <location>
        <begin position="190"/>
        <end position="648"/>
    </location>
</feature>
<evidence type="ECO:0000256" key="8">
    <source>
        <dbReference type="ARBA" id="ARBA00023136"/>
    </source>
</evidence>
<evidence type="ECO:0000256" key="2">
    <source>
        <dbReference type="ARBA" id="ARBA00008143"/>
    </source>
</evidence>
<keyword evidence="17" id="KW-1185">Reference proteome</keyword>
<comment type="similarity">
    <text evidence="2">Belongs to the TonB-dependent receptor family. Hemoglobin/haptoglobin binding protein subfamily.</text>
</comment>
<comment type="caution">
    <text evidence="16">The sequence shown here is derived from an EMBL/GenBank/DDBJ whole genome shotgun (WGS) entry which is preliminary data.</text>
</comment>
<feature type="chain" id="PRO_5046811496" description="TonB-dependent receptor" evidence="13">
    <location>
        <begin position="21"/>
        <end position="684"/>
    </location>
</feature>
<sequence length="684" mass="75318">MDKQFATALSLLFPVLIVDAAEPAPLLDTVVVTAHQQPLVLADLAGNTAVIDDEEITRSGYAHVQQLLNNAPGVNIARGNGIEYLPAVRSPVLTGAAACGSIRATLDGVALRAPGFCNINELFEAPLEFAERVEVVRGTASMVHGANATNGVIDTRLRLPERDRSGLSLWHGEQGFAKAALDLSRGDAQRGQSLGLAHIRNDGFRQDNTYRQTTGLWQLQHSGTTGQLRASIHFADLDQDSAGYVSGYRAYEDTTLSEANPTPGAYRAARSIRGQVRVGTDERDQQGRALSAWFRDTNMAFRMHFLPGQPDEENSHASVGARAGGWLPFAGGRVDYGTEAELTDAYLEQFQAEPTEGSAFLQATIPAGYQYRYDVMAASLSVFGSYRRPLSEALVFDAGLRTGWTRYDYDNHLPDGRTDANGEPCAFGGCRYSRPADRADDFVSSAVRAGLAYRMGESLQFYANLSNGYRTPQAAELYRLQRVQQVADLDPEQAFSGEVGIRGSIARVEFELAAYQQRKRNVIYRNADFFNVSGGKTAHRGLESRARVSLTDRTTFSLLLNYGEHRYRNDQVAGTTGNLMDSAPLWFGGASIDQRIGDRWNVRAALDYVGKYYTDPQSLHQYPGHRLLHLTADRQFTDSVTVFLKLENALDERYASRADFSSFSGDRYFPGSPRVVRFGAKFEL</sequence>
<accession>A0ABQ6LV51</accession>
<dbReference type="InterPro" id="IPR036942">
    <property type="entry name" value="Beta-barrel_TonB_sf"/>
</dbReference>
<evidence type="ECO:0000256" key="11">
    <source>
        <dbReference type="PROSITE-ProRule" id="PRU01360"/>
    </source>
</evidence>
<protein>
    <recommendedName>
        <fullName evidence="18">TonB-dependent receptor</fullName>
    </recommendedName>
</protein>
<dbReference type="Pfam" id="PF00593">
    <property type="entry name" value="TonB_dep_Rec_b-barrel"/>
    <property type="match status" value="1"/>
</dbReference>
<evidence type="ECO:0000256" key="1">
    <source>
        <dbReference type="ARBA" id="ARBA00004571"/>
    </source>
</evidence>
<dbReference type="RefSeq" id="WP_285762495.1">
    <property type="nucleotide sequence ID" value="NZ_BSYJ01000001.1"/>
</dbReference>
<organism evidence="16 17">
    <name type="scientific">Biformimicrobium ophioploci</name>
    <dbReference type="NCBI Taxonomy" id="3036711"/>
    <lineage>
        <taxon>Bacteria</taxon>
        <taxon>Pseudomonadati</taxon>
        <taxon>Pseudomonadota</taxon>
        <taxon>Gammaproteobacteria</taxon>
        <taxon>Cellvibrionales</taxon>
        <taxon>Microbulbiferaceae</taxon>
        <taxon>Biformimicrobium</taxon>
    </lineage>
</organism>
<keyword evidence="5 11" id="KW-0812">Transmembrane</keyword>
<dbReference type="Pfam" id="PF07715">
    <property type="entry name" value="Plug"/>
    <property type="match status" value="1"/>
</dbReference>
<evidence type="ECO:0000313" key="17">
    <source>
        <dbReference type="Proteomes" id="UP001224392"/>
    </source>
</evidence>